<proteinExistence type="predicted"/>
<dbReference type="PATRIC" id="fig|348824.6.peg.2180"/>
<reference evidence="1" key="1">
    <citation type="submission" date="2013-11" db="EMBL/GenBank/DDBJ databases">
        <title>Draft genome sequence of the broad-host-range Rhizobium sp. LPU83 strain, a member of the low-genetic diversity Oregon-like Rhizobium sp. group.</title>
        <authorList>
            <person name="Wibberg D."/>
            <person name="Puehler A."/>
            <person name="Schlueter A."/>
        </authorList>
    </citation>
    <scope>NUCLEOTIDE SEQUENCE [LARGE SCALE GENOMIC DNA]</scope>
    <source>
        <strain evidence="1">LPU83</strain>
    </source>
</reference>
<name>W6R9T0_9HYPH</name>
<dbReference type="KEGG" id="rhl:LPU83_2022"/>
<dbReference type="AlphaFoldDB" id="W6R9T0"/>
<accession>W6R9T0</accession>
<gene>
    <name evidence="1" type="ORF">LPU83_2022</name>
</gene>
<protein>
    <submittedName>
        <fullName evidence="1">Conserved protein</fullName>
    </submittedName>
</protein>
<dbReference type="eggNOG" id="COG1670">
    <property type="taxonomic scope" value="Bacteria"/>
</dbReference>
<sequence>MRFTWAFTNPADTAILSHLVADRIWPTKGRNFGECRGIAVMEGGNLAAGLIYHNYDPDAHVIEISGAAWVKGWLTKDVLKAMYGYPFIDCGCQAVVQRVSDDDTAQHRMLKVYGAERYRIPRLRGIDAAENIFITTREAWASNKFNRSAKEG</sequence>
<dbReference type="Proteomes" id="UP000019443">
    <property type="component" value="Chromosome"/>
</dbReference>
<dbReference type="RefSeq" id="WP_037069698.1">
    <property type="nucleotide sequence ID" value="NZ_HG916852.1"/>
</dbReference>
<evidence type="ECO:0000313" key="2">
    <source>
        <dbReference type="Proteomes" id="UP000019443"/>
    </source>
</evidence>
<dbReference type="HOGENOM" id="CLU_144808_0_0_5"/>
<organism evidence="1 2">
    <name type="scientific">Rhizobium favelukesii</name>
    <dbReference type="NCBI Taxonomy" id="348824"/>
    <lineage>
        <taxon>Bacteria</taxon>
        <taxon>Pseudomonadati</taxon>
        <taxon>Pseudomonadota</taxon>
        <taxon>Alphaproteobacteria</taxon>
        <taxon>Hyphomicrobiales</taxon>
        <taxon>Rhizobiaceae</taxon>
        <taxon>Rhizobium/Agrobacterium group</taxon>
        <taxon>Rhizobium</taxon>
    </lineage>
</organism>
<evidence type="ECO:0000313" key="1">
    <source>
        <dbReference type="EMBL" id="CDM57679.1"/>
    </source>
</evidence>
<dbReference type="EMBL" id="HG916852">
    <property type="protein sequence ID" value="CDM57679.1"/>
    <property type="molecule type" value="Genomic_DNA"/>
</dbReference>
<keyword evidence="2" id="KW-1185">Reference proteome</keyword>